<keyword evidence="4" id="KW-1185">Reference proteome</keyword>
<organism evidence="3 4">
    <name type="scientific">Alkaliphilus peptidifermentans DSM 18978</name>
    <dbReference type="NCBI Taxonomy" id="1120976"/>
    <lineage>
        <taxon>Bacteria</taxon>
        <taxon>Bacillati</taxon>
        <taxon>Bacillota</taxon>
        <taxon>Clostridia</taxon>
        <taxon>Peptostreptococcales</taxon>
        <taxon>Natronincolaceae</taxon>
        <taxon>Alkaliphilus</taxon>
    </lineage>
</organism>
<feature type="short sequence motif" description="HXTX 1" evidence="2">
    <location>
        <begin position="40"/>
        <end position="43"/>
    </location>
</feature>
<evidence type="ECO:0000256" key="1">
    <source>
        <dbReference type="ARBA" id="ARBA00022801"/>
    </source>
</evidence>
<dbReference type="GO" id="GO:0004113">
    <property type="term" value="F:2',3'-cyclic-nucleotide 3'-phosphodiesterase activity"/>
    <property type="evidence" value="ECO:0007669"/>
    <property type="project" value="InterPro"/>
</dbReference>
<dbReference type="PANTHER" id="PTHR35561:SF1">
    <property type="entry name" value="RNA 2',3'-CYCLIC PHOSPHODIESTERASE"/>
    <property type="match status" value="1"/>
</dbReference>
<feature type="active site" description="Proton acceptor" evidence="2">
    <location>
        <position position="126"/>
    </location>
</feature>
<protein>
    <recommendedName>
        <fullName evidence="2">RNA 2',3'-cyclic phosphodiesterase</fullName>
        <shortName evidence="2">RNA 2',3'-CPDase</shortName>
        <ecNumber evidence="2">3.1.4.58</ecNumber>
    </recommendedName>
</protein>
<dbReference type="STRING" id="1120976.SAMN03080606_01196"/>
<feature type="active site" description="Proton donor" evidence="2">
    <location>
        <position position="40"/>
    </location>
</feature>
<dbReference type="NCBIfam" id="TIGR02258">
    <property type="entry name" value="2_5_ligase"/>
    <property type="match status" value="1"/>
</dbReference>
<evidence type="ECO:0000313" key="4">
    <source>
        <dbReference type="Proteomes" id="UP000198636"/>
    </source>
</evidence>
<dbReference type="AlphaFoldDB" id="A0A1G5ELB7"/>
<sequence length="181" mass="20897">MRVFIAIGLNKEIKEYIKEIQKVIKINAVKGNFTSPDNFHLTLKYIGEINGQELQLIKAGLKKAVRNQRRFTLSTGKPGYFTRKNKKIIWLGIKGQEEILTALYHEIEESLYKNGFNKEERSLKPHITIGREVILEDILKIQDDIILEEKSFVVDEVIIMESTREAGSLIYKPIHKEGLSE</sequence>
<dbReference type="GO" id="GO:0016874">
    <property type="term" value="F:ligase activity"/>
    <property type="evidence" value="ECO:0007669"/>
    <property type="project" value="UniProtKB-KW"/>
</dbReference>
<dbReference type="SUPFAM" id="SSF55144">
    <property type="entry name" value="LigT-like"/>
    <property type="match status" value="1"/>
</dbReference>
<dbReference type="Gene3D" id="3.90.1140.10">
    <property type="entry name" value="Cyclic phosphodiesterase"/>
    <property type="match status" value="1"/>
</dbReference>
<feature type="short sequence motif" description="HXTX 2" evidence="2">
    <location>
        <begin position="126"/>
        <end position="129"/>
    </location>
</feature>
<evidence type="ECO:0000313" key="3">
    <source>
        <dbReference type="EMBL" id="SCY27756.1"/>
    </source>
</evidence>
<gene>
    <name evidence="3" type="ORF">SAMN03080606_01196</name>
</gene>
<reference evidence="3 4" key="1">
    <citation type="submission" date="2016-10" db="EMBL/GenBank/DDBJ databases">
        <authorList>
            <person name="de Groot N.N."/>
        </authorList>
    </citation>
    <scope>NUCLEOTIDE SEQUENCE [LARGE SCALE GENOMIC DNA]</scope>
    <source>
        <strain evidence="3 4">DSM 18978</strain>
    </source>
</reference>
<dbReference type="EC" id="3.1.4.58" evidence="2"/>
<name>A0A1G5ELB7_9FIRM</name>
<keyword evidence="3" id="KW-0436">Ligase</keyword>
<evidence type="ECO:0000256" key="2">
    <source>
        <dbReference type="HAMAP-Rule" id="MF_01940"/>
    </source>
</evidence>
<dbReference type="GO" id="GO:0008664">
    <property type="term" value="F:RNA 2',3'-cyclic 3'-phosphodiesterase activity"/>
    <property type="evidence" value="ECO:0007669"/>
    <property type="project" value="UniProtKB-EC"/>
</dbReference>
<dbReference type="PANTHER" id="PTHR35561">
    <property type="entry name" value="RNA 2',3'-CYCLIC PHOSPHODIESTERASE"/>
    <property type="match status" value="1"/>
</dbReference>
<dbReference type="EMBL" id="FMUS01000005">
    <property type="protein sequence ID" value="SCY27756.1"/>
    <property type="molecule type" value="Genomic_DNA"/>
</dbReference>
<dbReference type="Proteomes" id="UP000198636">
    <property type="component" value="Unassembled WGS sequence"/>
</dbReference>
<proteinExistence type="inferred from homology"/>
<dbReference type="Pfam" id="PF13563">
    <property type="entry name" value="2_5_RNA_ligase2"/>
    <property type="match status" value="1"/>
</dbReference>
<dbReference type="InterPro" id="IPR009097">
    <property type="entry name" value="Cyclic_Pdiesterase"/>
</dbReference>
<comment type="function">
    <text evidence="2">Hydrolyzes RNA 2',3'-cyclic phosphodiester to an RNA 2'-phosphomonoester.</text>
</comment>
<dbReference type="RefSeq" id="WP_091541099.1">
    <property type="nucleotide sequence ID" value="NZ_FMUS01000005.1"/>
</dbReference>
<keyword evidence="1 2" id="KW-0378">Hydrolase</keyword>
<dbReference type="HAMAP" id="MF_01940">
    <property type="entry name" value="RNA_CPDase"/>
    <property type="match status" value="1"/>
</dbReference>
<accession>A0A1G5ELB7</accession>
<comment type="similarity">
    <text evidence="2">Belongs to the 2H phosphoesterase superfamily. ThpR family.</text>
</comment>
<dbReference type="InterPro" id="IPR004175">
    <property type="entry name" value="RNA_CPDase"/>
</dbReference>
<dbReference type="OrthoDB" id="9789350at2"/>
<comment type="catalytic activity">
    <reaction evidence="2">
        <text>a 3'-end 2',3'-cyclophospho-ribonucleotide-RNA + H2O = a 3'-end 2'-phospho-ribonucleotide-RNA + H(+)</text>
        <dbReference type="Rhea" id="RHEA:11828"/>
        <dbReference type="Rhea" id="RHEA-COMP:10464"/>
        <dbReference type="Rhea" id="RHEA-COMP:17353"/>
        <dbReference type="ChEBI" id="CHEBI:15377"/>
        <dbReference type="ChEBI" id="CHEBI:15378"/>
        <dbReference type="ChEBI" id="CHEBI:83064"/>
        <dbReference type="ChEBI" id="CHEBI:173113"/>
        <dbReference type="EC" id="3.1.4.58"/>
    </reaction>
</comment>